<evidence type="ECO:0000256" key="2">
    <source>
        <dbReference type="ARBA" id="ARBA00022771"/>
    </source>
</evidence>
<dbReference type="InterPro" id="IPR018289">
    <property type="entry name" value="MULE_transposase_dom"/>
</dbReference>
<accession>R0HSV9</accession>
<dbReference type="Pfam" id="PF03108">
    <property type="entry name" value="DBD_Tnp_Mut"/>
    <property type="match status" value="1"/>
</dbReference>
<sequence length="771" mass="86004">MTYAALKQRIEEEFASQVEGVVRRMSYWPPNELSMFPSGKTPPVLINSDSGVKTFFRLRAATRSMNLLVTYESKLQADTNGSARPRIGSEDEVIRLDDGTPSTKGDPFVNSAMDGTISVSSMEVAEAVDGIERGSAIYDADGVIDLNNLYNAEVVANLERVERMARVAQGLQLDKGKEKTQEVGRGVYDSENDAIFIGRIFRNKADMQTALAIYAIKRFFNFKQVRSDKERLIVRCVDLSCPWRVYGHIAEGLSENMVVRRATLNHTCDVATRSQYGKKASCKVIGEVLKSKYSNGKIGPRAVDIPDIVLSELRVSINYMKAWKSREVAISAARGSAEESYKLLCVYLYLLKKTNPGTIYDVVSTGIGTQKCKFKYLFFAFGACIHASHFMRKVVIIDATTIKAKFKGCLLTASFQDGNFQIMPVGFGVVDGENEPAWSWFFKQLATIIPDDADLVFVSDRHNSIYAALRKVYPLAKHGACSVHLYRNVKSIYARQKGLGYLVAKAAAAYTVGEFRNKFDEIERRSPACANYLRGIGMSHWTRVYFQGKRYNIMSSNVAESLNAALAKSLEFPIVSMVESIRMMLMRWFYCRREKANKHRSPVTPEVEELLMRNLSESAELTVKPASFSIYQVNSSDGAGFTVDIERKTCSCKVFDTLGIPCSHALAAGRVNRTPIVDMVEEYYKIEGLRSGYSCVIMPAPTAENEDVPEELVNSEKLPPQSSAPPGRPRKKRILSRGESSGKRTRQRSAGRCSRCFGTGHNRATCKNPIP</sequence>
<keyword evidence="2 4" id="KW-0863">Zinc-finger</keyword>
<dbReference type="Proteomes" id="UP000029121">
    <property type="component" value="Unassembled WGS sequence"/>
</dbReference>
<dbReference type="STRING" id="81985.R0HSV9"/>
<evidence type="ECO:0000313" key="8">
    <source>
        <dbReference type="Proteomes" id="UP000029121"/>
    </source>
</evidence>
<dbReference type="PROSITE" id="PS50966">
    <property type="entry name" value="ZF_SWIM"/>
    <property type="match status" value="1"/>
</dbReference>
<name>R0HSV9_9BRAS</name>
<dbReference type="PANTHER" id="PTHR31973:SF187">
    <property type="entry name" value="MUTATOR TRANSPOSASE MUDRA PROTEIN"/>
    <property type="match status" value="1"/>
</dbReference>
<dbReference type="PANTHER" id="PTHR31973">
    <property type="entry name" value="POLYPROTEIN, PUTATIVE-RELATED"/>
    <property type="match status" value="1"/>
</dbReference>
<evidence type="ECO:0000256" key="3">
    <source>
        <dbReference type="ARBA" id="ARBA00022833"/>
    </source>
</evidence>
<gene>
    <name evidence="7" type="ORF">CARUB_v10024659mg</name>
</gene>
<organism evidence="7 8">
    <name type="scientific">Capsella rubella</name>
    <dbReference type="NCBI Taxonomy" id="81985"/>
    <lineage>
        <taxon>Eukaryota</taxon>
        <taxon>Viridiplantae</taxon>
        <taxon>Streptophyta</taxon>
        <taxon>Embryophyta</taxon>
        <taxon>Tracheophyta</taxon>
        <taxon>Spermatophyta</taxon>
        <taxon>Magnoliopsida</taxon>
        <taxon>eudicotyledons</taxon>
        <taxon>Gunneridae</taxon>
        <taxon>Pentapetalae</taxon>
        <taxon>rosids</taxon>
        <taxon>malvids</taxon>
        <taxon>Brassicales</taxon>
        <taxon>Brassicaceae</taxon>
        <taxon>Camelineae</taxon>
        <taxon>Capsella</taxon>
    </lineage>
</organism>
<dbReference type="Pfam" id="PF04434">
    <property type="entry name" value="SWIM"/>
    <property type="match status" value="1"/>
</dbReference>
<dbReference type="Pfam" id="PF10551">
    <property type="entry name" value="MULE"/>
    <property type="match status" value="1"/>
</dbReference>
<proteinExistence type="predicted"/>
<keyword evidence="1" id="KW-0479">Metal-binding</keyword>
<dbReference type="eggNOG" id="ENOG502RJNC">
    <property type="taxonomic scope" value="Eukaryota"/>
</dbReference>
<protein>
    <recommendedName>
        <fullName evidence="6">SWIM-type domain-containing protein</fullName>
    </recommendedName>
</protein>
<dbReference type="AlphaFoldDB" id="R0HSV9"/>
<dbReference type="SMART" id="SM00575">
    <property type="entry name" value="ZnF_PMZ"/>
    <property type="match status" value="1"/>
</dbReference>
<keyword evidence="8" id="KW-1185">Reference proteome</keyword>
<dbReference type="EMBL" id="KB870808">
    <property type="protein sequence ID" value="EOA28450.1"/>
    <property type="molecule type" value="Genomic_DNA"/>
</dbReference>
<dbReference type="InterPro" id="IPR006564">
    <property type="entry name" value="Znf_PMZ"/>
</dbReference>
<evidence type="ECO:0000313" key="7">
    <source>
        <dbReference type="EMBL" id="EOA28450.1"/>
    </source>
</evidence>
<feature type="domain" description="SWIM-type" evidence="6">
    <location>
        <begin position="641"/>
        <end position="673"/>
    </location>
</feature>
<evidence type="ECO:0000259" key="6">
    <source>
        <dbReference type="PROSITE" id="PS50966"/>
    </source>
</evidence>
<feature type="region of interest" description="Disordered" evidence="5">
    <location>
        <begin position="707"/>
        <end position="754"/>
    </location>
</feature>
<dbReference type="GO" id="GO:0008270">
    <property type="term" value="F:zinc ion binding"/>
    <property type="evidence" value="ECO:0007669"/>
    <property type="project" value="UniProtKB-KW"/>
</dbReference>
<reference evidence="8" key="1">
    <citation type="journal article" date="2013" name="Nat. Genet.">
        <title>The Capsella rubella genome and the genomic consequences of rapid mating system evolution.</title>
        <authorList>
            <person name="Slotte T."/>
            <person name="Hazzouri K.M."/>
            <person name="Agren J.A."/>
            <person name="Koenig D."/>
            <person name="Maumus F."/>
            <person name="Guo Y.L."/>
            <person name="Steige K."/>
            <person name="Platts A.E."/>
            <person name="Escobar J.S."/>
            <person name="Newman L.K."/>
            <person name="Wang W."/>
            <person name="Mandakova T."/>
            <person name="Vello E."/>
            <person name="Smith L.M."/>
            <person name="Henz S.R."/>
            <person name="Steffen J."/>
            <person name="Takuno S."/>
            <person name="Brandvain Y."/>
            <person name="Coop G."/>
            <person name="Andolfatto P."/>
            <person name="Hu T.T."/>
            <person name="Blanchette M."/>
            <person name="Clark R.M."/>
            <person name="Quesneville H."/>
            <person name="Nordborg M."/>
            <person name="Gaut B.S."/>
            <person name="Lysak M.A."/>
            <person name="Jenkins J."/>
            <person name="Grimwood J."/>
            <person name="Chapman J."/>
            <person name="Prochnik S."/>
            <person name="Shu S."/>
            <person name="Rokhsar D."/>
            <person name="Schmutz J."/>
            <person name="Weigel D."/>
            <person name="Wright S.I."/>
        </authorList>
    </citation>
    <scope>NUCLEOTIDE SEQUENCE [LARGE SCALE GENOMIC DNA]</scope>
    <source>
        <strain evidence="8">cv. Monte Gargano</strain>
    </source>
</reference>
<keyword evidence="3" id="KW-0862">Zinc</keyword>
<dbReference type="InterPro" id="IPR004332">
    <property type="entry name" value="Transposase_MuDR"/>
</dbReference>
<dbReference type="InterPro" id="IPR007527">
    <property type="entry name" value="Znf_SWIM"/>
</dbReference>
<evidence type="ECO:0000256" key="5">
    <source>
        <dbReference type="SAM" id="MobiDB-lite"/>
    </source>
</evidence>
<evidence type="ECO:0000256" key="4">
    <source>
        <dbReference type="PROSITE-ProRule" id="PRU00325"/>
    </source>
</evidence>
<evidence type="ECO:0000256" key="1">
    <source>
        <dbReference type="ARBA" id="ARBA00022723"/>
    </source>
</evidence>